<dbReference type="PANTHER" id="PTHR43292:SF3">
    <property type="entry name" value="ACYL-COA DEHYDROGENASE FADE29"/>
    <property type="match status" value="1"/>
</dbReference>
<dbReference type="EMBL" id="UINC01157798">
    <property type="protein sequence ID" value="SVD54989.1"/>
    <property type="molecule type" value="Genomic_DNA"/>
</dbReference>
<reference evidence="4" key="1">
    <citation type="submission" date="2018-05" db="EMBL/GenBank/DDBJ databases">
        <authorList>
            <person name="Lanie J.A."/>
            <person name="Ng W.-L."/>
            <person name="Kazmierczak K.M."/>
            <person name="Andrzejewski T.M."/>
            <person name="Davidsen T.M."/>
            <person name="Wayne K.J."/>
            <person name="Tettelin H."/>
            <person name="Glass J.I."/>
            <person name="Rusch D."/>
            <person name="Podicherti R."/>
            <person name="Tsui H.-C.T."/>
            <person name="Winkler M.E."/>
        </authorList>
    </citation>
    <scope>NUCLEOTIDE SEQUENCE</scope>
</reference>
<feature type="non-terminal residue" evidence="4">
    <location>
        <position position="1"/>
    </location>
</feature>
<organism evidence="4">
    <name type="scientific">marine metagenome</name>
    <dbReference type="NCBI Taxonomy" id="408172"/>
    <lineage>
        <taxon>unclassified sequences</taxon>
        <taxon>metagenomes</taxon>
        <taxon>ecological metagenomes</taxon>
    </lineage>
</organism>
<evidence type="ECO:0000259" key="3">
    <source>
        <dbReference type="Pfam" id="PF02771"/>
    </source>
</evidence>
<dbReference type="InterPro" id="IPR009100">
    <property type="entry name" value="AcylCoA_DH/oxidase_NM_dom_sf"/>
</dbReference>
<keyword evidence="1" id="KW-0560">Oxidoreductase</keyword>
<dbReference type="AlphaFoldDB" id="A0A382W8F5"/>
<evidence type="ECO:0000256" key="1">
    <source>
        <dbReference type="ARBA" id="ARBA00023002"/>
    </source>
</evidence>
<name>A0A382W8F5_9ZZZZ</name>
<dbReference type="SUPFAM" id="SSF56645">
    <property type="entry name" value="Acyl-CoA dehydrogenase NM domain-like"/>
    <property type="match status" value="1"/>
</dbReference>
<dbReference type="PANTHER" id="PTHR43292">
    <property type="entry name" value="ACYL-COA DEHYDROGENASE"/>
    <property type="match status" value="1"/>
</dbReference>
<proteinExistence type="predicted"/>
<dbReference type="PROSITE" id="PS00072">
    <property type="entry name" value="ACYL_COA_DH_1"/>
    <property type="match status" value="1"/>
</dbReference>
<dbReference type="InterPro" id="IPR013786">
    <property type="entry name" value="AcylCoA_DH/ox_N"/>
</dbReference>
<sequence length="175" mass="19044">VRLTFDDATEAFRSEFVAWLDANLPDAATTSERPTSSAGVPSWSRAFQRQMFDDGWLVPGYPPEYGGRNAGLFEQMVYFEELADRHVSRSLNPQGLGIVASSIIEFGNDEQRRDYAVPILRAEITAALGMSEPGAGSDLAGLTTRAMSDGDHFVVNGQKVWTSGAHDADVLLAFV</sequence>
<evidence type="ECO:0000259" key="2">
    <source>
        <dbReference type="Pfam" id="PF02770"/>
    </source>
</evidence>
<feature type="non-terminal residue" evidence="4">
    <location>
        <position position="175"/>
    </location>
</feature>
<evidence type="ECO:0000313" key="4">
    <source>
        <dbReference type="EMBL" id="SVD54989.1"/>
    </source>
</evidence>
<dbReference type="GO" id="GO:0003995">
    <property type="term" value="F:acyl-CoA dehydrogenase activity"/>
    <property type="evidence" value="ECO:0007669"/>
    <property type="project" value="InterPro"/>
</dbReference>
<dbReference type="InterPro" id="IPR052161">
    <property type="entry name" value="Mycobact_Acyl-CoA_DH"/>
</dbReference>
<dbReference type="GO" id="GO:0050660">
    <property type="term" value="F:flavin adenine dinucleotide binding"/>
    <property type="evidence" value="ECO:0007669"/>
    <property type="project" value="InterPro"/>
</dbReference>
<gene>
    <name evidence="4" type="ORF">METZ01_LOCUS407843</name>
</gene>
<dbReference type="InterPro" id="IPR046373">
    <property type="entry name" value="Acyl-CoA_Oxase/DH_mid-dom_sf"/>
</dbReference>
<feature type="domain" description="Acyl-CoA oxidase/dehydrogenase middle" evidence="2">
    <location>
        <begin position="127"/>
        <end position="173"/>
    </location>
</feature>
<dbReference type="Gene3D" id="1.10.540.10">
    <property type="entry name" value="Acyl-CoA dehydrogenase/oxidase, N-terminal domain"/>
    <property type="match status" value="1"/>
</dbReference>
<evidence type="ECO:0008006" key="5">
    <source>
        <dbReference type="Google" id="ProtNLM"/>
    </source>
</evidence>
<protein>
    <recommendedName>
        <fullName evidence="5">Acyl-CoA dehydrogenase/oxidase N-terminal domain-containing protein</fullName>
    </recommendedName>
</protein>
<dbReference type="InterPro" id="IPR006089">
    <property type="entry name" value="Acyl-CoA_DH_CS"/>
</dbReference>
<dbReference type="Pfam" id="PF02770">
    <property type="entry name" value="Acyl-CoA_dh_M"/>
    <property type="match status" value="1"/>
</dbReference>
<dbReference type="Pfam" id="PF02771">
    <property type="entry name" value="Acyl-CoA_dh_N"/>
    <property type="match status" value="1"/>
</dbReference>
<dbReference type="InterPro" id="IPR037069">
    <property type="entry name" value="AcylCoA_DH/ox_N_sf"/>
</dbReference>
<feature type="domain" description="Acyl-CoA dehydrogenase/oxidase N-terminal" evidence="3">
    <location>
        <begin position="8"/>
        <end position="122"/>
    </location>
</feature>
<accession>A0A382W8F5</accession>
<dbReference type="InterPro" id="IPR006091">
    <property type="entry name" value="Acyl-CoA_Oxase/DH_mid-dom"/>
</dbReference>
<dbReference type="GO" id="GO:0005886">
    <property type="term" value="C:plasma membrane"/>
    <property type="evidence" value="ECO:0007669"/>
    <property type="project" value="TreeGrafter"/>
</dbReference>
<dbReference type="Gene3D" id="2.40.110.10">
    <property type="entry name" value="Butyryl-CoA Dehydrogenase, subunit A, domain 2"/>
    <property type="match status" value="1"/>
</dbReference>